<dbReference type="PANTHER" id="PTHR40266">
    <property type="entry name" value="TOXIN HIGB-1"/>
    <property type="match status" value="1"/>
</dbReference>
<evidence type="ECO:0000313" key="1">
    <source>
        <dbReference type="EMBL" id="CAA2107848.1"/>
    </source>
</evidence>
<dbReference type="Pfam" id="PF05015">
    <property type="entry name" value="HigB-like_toxin"/>
    <property type="match status" value="1"/>
</dbReference>
<protein>
    <submittedName>
        <fullName evidence="1">Toxin HigB-1</fullName>
    </submittedName>
</protein>
<dbReference type="EMBL" id="LR743504">
    <property type="protein sequence ID" value="CAA2107848.1"/>
    <property type="molecule type" value="Genomic_DNA"/>
</dbReference>
<name>A0A679JNU0_9HYPH</name>
<organism evidence="1">
    <name type="scientific">Methylobacterium bullatum</name>
    <dbReference type="NCBI Taxonomy" id="570505"/>
    <lineage>
        <taxon>Bacteria</taxon>
        <taxon>Pseudomonadati</taxon>
        <taxon>Pseudomonadota</taxon>
        <taxon>Alphaproteobacteria</taxon>
        <taxon>Hyphomicrobiales</taxon>
        <taxon>Methylobacteriaceae</taxon>
        <taxon>Methylobacterium</taxon>
    </lineage>
</organism>
<dbReference type="SUPFAM" id="SSF143011">
    <property type="entry name" value="RelE-like"/>
    <property type="match status" value="1"/>
</dbReference>
<dbReference type="PANTHER" id="PTHR40266:SF2">
    <property type="entry name" value="TOXIN HIGB-1"/>
    <property type="match status" value="1"/>
</dbReference>
<proteinExistence type="predicted"/>
<dbReference type="InterPro" id="IPR035093">
    <property type="entry name" value="RelE/ParE_toxin_dom_sf"/>
</dbReference>
<dbReference type="AlphaFoldDB" id="A0A679JNU0"/>
<dbReference type="InterPro" id="IPR007711">
    <property type="entry name" value="HigB-1"/>
</dbReference>
<accession>A0A679JNU0</accession>
<sequence>MAIVSFADSATEAVFHGLQPKGIPSSILSAARRKLRYLDAASTLDDLKQPPGNKLHPLLHDRAGTHAIWINGAYRVCFRWTEAGPAEVEIIDYH</sequence>
<dbReference type="Gene3D" id="3.30.2310.20">
    <property type="entry name" value="RelE-like"/>
    <property type="match status" value="1"/>
</dbReference>
<gene>
    <name evidence="1" type="primary">higB-1_2</name>
    <name evidence="1" type="ORF">MBUL_04368</name>
</gene>
<reference evidence="1" key="1">
    <citation type="submission" date="2019-12" db="EMBL/GenBank/DDBJ databases">
        <authorList>
            <person name="Cremers G."/>
        </authorList>
    </citation>
    <scope>NUCLEOTIDE SEQUENCE</scope>
    <source>
        <strain evidence="1">Mbul1</strain>
    </source>
</reference>